<dbReference type="Pfam" id="PF13365">
    <property type="entry name" value="Trypsin_2"/>
    <property type="match status" value="1"/>
</dbReference>
<dbReference type="PANTHER" id="PTHR43343">
    <property type="entry name" value="PEPTIDASE S12"/>
    <property type="match status" value="1"/>
</dbReference>
<name>A0A3B1C979_9ZZZZ</name>
<protein>
    <submittedName>
        <fullName evidence="4">HtrA protease/chaperone protein</fullName>
    </submittedName>
</protein>
<dbReference type="EMBL" id="UOGD01000009">
    <property type="protein sequence ID" value="VAX15225.1"/>
    <property type="molecule type" value="Genomic_DNA"/>
</dbReference>
<keyword evidence="2 4" id="KW-0645">Protease</keyword>
<dbReference type="PANTHER" id="PTHR43343:SF3">
    <property type="entry name" value="PROTEASE DO-LIKE 8, CHLOROPLASTIC"/>
    <property type="match status" value="1"/>
</dbReference>
<comment type="similarity">
    <text evidence="1">Belongs to the peptidase S1C family.</text>
</comment>
<dbReference type="InterPro" id="IPR051201">
    <property type="entry name" value="Chloro_Bact_Ser_Proteases"/>
</dbReference>
<evidence type="ECO:0000256" key="2">
    <source>
        <dbReference type="ARBA" id="ARBA00022670"/>
    </source>
</evidence>
<dbReference type="SUPFAM" id="SSF50494">
    <property type="entry name" value="Trypsin-like serine proteases"/>
    <property type="match status" value="1"/>
</dbReference>
<proteinExistence type="inferred from homology"/>
<evidence type="ECO:0000256" key="3">
    <source>
        <dbReference type="ARBA" id="ARBA00022801"/>
    </source>
</evidence>
<gene>
    <name evidence="4" type="ORF">MNBD_IGNAVI01-1508</name>
</gene>
<dbReference type="InterPro" id="IPR043504">
    <property type="entry name" value="Peptidase_S1_PA_chymotrypsin"/>
</dbReference>
<dbReference type="Gene3D" id="2.40.10.10">
    <property type="entry name" value="Trypsin-like serine proteases"/>
    <property type="match status" value="1"/>
</dbReference>
<evidence type="ECO:0000313" key="4">
    <source>
        <dbReference type="EMBL" id="VAX15225.1"/>
    </source>
</evidence>
<feature type="non-terminal residue" evidence="4">
    <location>
        <position position="151"/>
    </location>
</feature>
<organism evidence="4">
    <name type="scientific">hydrothermal vent metagenome</name>
    <dbReference type="NCBI Taxonomy" id="652676"/>
    <lineage>
        <taxon>unclassified sequences</taxon>
        <taxon>metagenomes</taxon>
        <taxon>ecological metagenomes</taxon>
    </lineage>
</organism>
<evidence type="ECO:0000256" key="1">
    <source>
        <dbReference type="ARBA" id="ARBA00010541"/>
    </source>
</evidence>
<dbReference type="GO" id="GO:0008233">
    <property type="term" value="F:peptidase activity"/>
    <property type="evidence" value="ECO:0007669"/>
    <property type="project" value="UniProtKB-KW"/>
</dbReference>
<dbReference type="InterPro" id="IPR009003">
    <property type="entry name" value="Peptidase_S1_PA"/>
</dbReference>
<dbReference type="AlphaFoldDB" id="A0A3B1C979"/>
<dbReference type="GO" id="GO:0006508">
    <property type="term" value="P:proteolysis"/>
    <property type="evidence" value="ECO:0007669"/>
    <property type="project" value="UniProtKB-KW"/>
</dbReference>
<accession>A0A3B1C979</accession>
<sequence length="151" mass="16467">MFNKKSSSGKSRNYLGVIALLFIGAVFGSVLVSSFGYVRPALADVQIGRKTPPIINQDPQVTNFNDSFVETAAKVTPSIVQITVISRADNSKNPHQGFDFFFPFQPDVPRERQGGGSGVIISDDGYILTNNHVVENATEVTVGLLDRTKYE</sequence>
<reference evidence="4" key="1">
    <citation type="submission" date="2018-06" db="EMBL/GenBank/DDBJ databases">
        <authorList>
            <person name="Zhirakovskaya E."/>
        </authorList>
    </citation>
    <scope>NUCLEOTIDE SEQUENCE</scope>
</reference>
<keyword evidence="3" id="KW-0378">Hydrolase</keyword>